<keyword evidence="4" id="KW-1185">Reference proteome</keyword>
<name>A0A2U1PH14_ARTAN</name>
<evidence type="ECO:0000313" key="3">
    <source>
        <dbReference type="EMBL" id="PWA85029.1"/>
    </source>
</evidence>
<proteinExistence type="predicted"/>
<sequence>MATLSTLELMLHEIQNKEKLEPYGDHGRMPMLPQRPVSKARMPSRRTRRAILSFHLQEFSAKNKDEFADGKSKRDKFAFVNGGLVLNKINMNNDGNGNTEKGIIRIQKCVRGYQARFHYHKLKEGIITLQSFVRGENARREFQNAIERVEQAHINQEFVWRPLRDRETTIVYLQSVVRSWLSRRQIGYAENTTIKNSKEANDQRNENMESEEHVTVSESYIRDLEEQVLRTETAILNKKHENSILELQIKEIDRKWELHKAKMKMMEKTWQDEFAAIQENLASSREKTITEITVLPQNDSLPQENDKTILTIREILNLQESDSGFCLKNTLDSSKGHKQELKKLKVRFKAWQKEFKSRLHDIKKTLDRFDDDCRTERAHKICFRS</sequence>
<evidence type="ECO:0000313" key="4">
    <source>
        <dbReference type="Proteomes" id="UP000245207"/>
    </source>
</evidence>
<dbReference type="AlphaFoldDB" id="A0A2U1PH14"/>
<feature type="region of interest" description="Disordered" evidence="2">
    <location>
        <begin position="21"/>
        <end position="44"/>
    </location>
</feature>
<dbReference type="Gene3D" id="1.20.5.190">
    <property type="match status" value="1"/>
</dbReference>
<dbReference type="SMART" id="SM00015">
    <property type="entry name" value="IQ"/>
    <property type="match status" value="3"/>
</dbReference>
<evidence type="ECO:0000256" key="2">
    <source>
        <dbReference type="SAM" id="MobiDB-lite"/>
    </source>
</evidence>
<keyword evidence="3" id="KW-0378">Hydrolase</keyword>
<dbReference type="SUPFAM" id="SSF52540">
    <property type="entry name" value="P-loop containing nucleoside triphosphate hydrolases"/>
    <property type="match status" value="1"/>
</dbReference>
<dbReference type="InterPro" id="IPR000048">
    <property type="entry name" value="IQ_motif_EF-hand-BS"/>
</dbReference>
<dbReference type="PROSITE" id="PS50096">
    <property type="entry name" value="IQ"/>
    <property type="match status" value="2"/>
</dbReference>
<accession>A0A2U1PH14</accession>
<evidence type="ECO:0000256" key="1">
    <source>
        <dbReference type="ARBA" id="ARBA00022860"/>
    </source>
</evidence>
<dbReference type="Pfam" id="PF00612">
    <property type="entry name" value="IQ"/>
    <property type="match status" value="3"/>
</dbReference>
<dbReference type="OrthoDB" id="683848at2759"/>
<organism evidence="3 4">
    <name type="scientific">Artemisia annua</name>
    <name type="common">Sweet wormwood</name>
    <dbReference type="NCBI Taxonomy" id="35608"/>
    <lineage>
        <taxon>Eukaryota</taxon>
        <taxon>Viridiplantae</taxon>
        <taxon>Streptophyta</taxon>
        <taxon>Embryophyta</taxon>
        <taxon>Tracheophyta</taxon>
        <taxon>Spermatophyta</taxon>
        <taxon>Magnoliopsida</taxon>
        <taxon>eudicotyledons</taxon>
        <taxon>Gunneridae</taxon>
        <taxon>Pentapetalae</taxon>
        <taxon>asterids</taxon>
        <taxon>campanulids</taxon>
        <taxon>Asterales</taxon>
        <taxon>Asteraceae</taxon>
        <taxon>Asteroideae</taxon>
        <taxon>Anthemideae</taxon>
        <taxon>Artemisiinae</taxon>
        <taxon>Artemisia</taxon>
    </lineage>
</organism>
<dbReference type="EMBL" id="PKPP01001167">
    <property type="protein sequence ID" value="PWA85029.1"/>
    <property type="molecule type" value="Genomic_DNA"/>
</dbReference>
<dbReference type="STRING" id="35608.A0A2U1PH14"/>
<gene>
    <name evidence="3" type="ORF">CTI12_AA153300</name>
</gene>
<protein>
    <submittedName>
        <fullName evidence="3">IQ motif, EF-hand binding site, P-loop containing nucleoside triphosphate hydrolase</fullName>
    </submittedName>
</protein>
<dbReference type="Proteomes" id="UP000245207">
    <property type="component" value="Unassembled WGS sequence"/>
</dbReference>
<dbReference type="InterPro" id="IPR027417">
    <property type="entry name" value="P-loop_NTPase"/>
</dbReference>
<reference evidence="3 4" key="1">
    <citation type="journal article" date="2018" name="Mol. Plant">
        <title>The genome of Artemisia annua provides insight into the evolution of Asteraceae family and artemisinin biosynthesis.</title>
        <authorList>
            <person name="Shen Q."/>
            <person name="Zhang L."/>
            <person name="Liao Z."/>
            <person name="Wang S."/>
            <person name="Yan T."/>
            <person name="Shi P."/>
            <person name="Liu M."/>
            <person name="Fu X."/>
            <person name="Pan Q."/>
            <person name="Wang Y."/>
            <person name="Lv Z."/>
            <person name="Lu X."/>
            <person name="Zhang F."/>
            <person name="Jiang W."/>
            <person name="Ma Y."/>
            <person name="Chen M."/>
            <person name="Hao X."/>
            <person name="Li L."/>
            <person name="Tang Y."/>
            <person name="Lv G."/>
            <person name="Zhou Y."/>
            <person name="Sun X."/>
            <person name="Brodelius P.E."/>
            <person name="Rose J.K.C."/>
            <person name="Tang K."/>
        </authorList>
    </citation>
    <scope>NUCLEOTIDE SEQUENCE [LARGE SCALE GENOMIC DNA]</scope>
    <source>
        <strain evidence="4">cv. Huhao1</strain>
        <tissue evidence="3">Leaf</tissue>
    </source>
</reference>
<dbReference type="GO" id="GO:0005516">
    <property type="term" value="F:calmodulin binding"/>
    <property type="evidence" value="ECO:0007669"/>
    <property type="project" value="UniProtKB-KW"/>
</dbReference>
<keyword evidence="1" id="KW-0112">Calmodulin-binding</keyword>
<dbReference type="GO" id="GO:0016787">
    <property type="term" value="F:hydrolase activity"/>
    <property type="evidence" value="ECO:0007669"/>
    <property type="project" value="UniProtKB-KW"/>
</dbReference>
<comment type="caution">
    <text evidence="3">The sequence shown here is derived from an EMBL/GenBank/DDBJ whole genome shotgun (WGS) entry which is preliminary data.</text>
</comment>